<accession>A0A399SLL9</accession>
<evidence type="ECO:0000256" key="1">
    <source>
        <dbReference type="SAM" id="Phobius"/>
    </source>
</evidence>
<keyword evidence="3" id="KW-1185">Reference proteome</keyword>
<feature type="transmembrane region" description="Helical" evidence="1">
    <location>
        <begin position="184"/>
        <end position="210"/>
    </location>
</feature>
<dbReference type="EMBL" id="QWGE01000001">
    <property type="protein sequence ID" value="RIJ42675.1"/>
    <property type="molecule type" value="Genomic_DNA"/>
</dbReference>
<comment type="caution">
    <text evidence="2">The sequence shown here is derived from an EMBL/GenBank/DDBJ whole genome shotgun (WGS) entry which is preliminary data.</text>
</comment>
<reference evidence="3" key="1">
    <citation type="submission" date="2018-08" db="EMBL/GenBank/DDBJ databases">
        <title>Mucilaginibacter sp. MYSH2.</title>
        <authorList>
            <person name="Seo T."/>
        </authorList>
    </citation>
    <scope>NUCLEOTIDE SEQUENCE [LARGE SCALE GENOMIC DNA]</scope>
    <source>
        <strain evidence="3">KIRAN</strain>
    </source>
</reference>
<gene>
    <name evidence="2" type="ORF">D1627_02130</name>
</gene>
<keyword evidence="1" id="KW-0812">Transmembrane</keyword>
<sequence>MNEKELVEFINRSDRSVLKEYLDSLKAKIETINTRIERILLLLLLTFISYFLIQDASISNINLGIIELSKAEVGTIMIPPVFAFLYFYYAVLNNHLAVTLKMSKVMAHYLLYNEIKSVSQLSNPGDIILQFLPFSFLSDLFKISLRPLAFGCIFIILALPILLMIGFIPFWFEYFTIRYLIENYWGKSILIMPAVIVSTWFAILTVVYIIKFAFETQNLEKGNVAD</sequence>
<organism evidence="2 3">
    <name type="scientific">Pontibacter oryzae</name>
    <dbReference type="NCBI Taxonomy" id="2304593"/>
    <lineage>
        <taxon>Bacteria</taxon>
        <taxon>Pseudomonadati</taxon>
        <taxon>Bacteroidota</taxon>
        <taxon>Cytophagia</taxon>
        <taxon>Cytophagales</taxon>
        <taxon>Hymenobacteraceae</taxon>
        <taxon>Pontibacter</taxon>
    </lineage>
</organism>
<keyword evidence="1" id="KW-1133">Transmembrane helix</keyword>
<keyword evidence="1" id="KW-0472">Membrane</keyword>
<name>A0A399SLL9_9BACT</name>
<feature type="transmembrane region" description="Helical" evidence="1">
    <location>
        <begin position="148"/>
        <end position="172"/>
    </location>
</feature>
<dbReference type="AlphaFoldDB" id="A0A399SLL9"/>
<feature type="transmembrane region" description="Helical" evidence="1">
    <location>
        <begin position="36"/>
        <end position="53"/>
    </location>
</feature>
<feature type="transmembrane region" description="Helical" evidence="1">
    <location>
        <begin position="73"/>
        <end position="92"/>
    </location>
</feature>
<evidence type="ECO:0000313" key="2">
    <source>
        <dbReference type="EMBL" id="RIJ42675.1"/>
    </source>
</evidence>
<proteinExistence type="predicted"/>
<evidence type="ECO:0000313" key="3">
    <source>
        <dbReference type="Proteomes" id="UP000266005"/>
    </source>
</evidence>
<dbReference type="Proteomes" id="UP000266005">
    <property type="component" value="Unassembled WGS sequence"/>
</dbReference>
<dbReference type="RefSeq" id="WP_119430557.1">
    <property type="nucleotide sequence ID" value="NZ_QWGE01000001.1"/>
</dbReference>
<protein>
    <submittedName>
        <fullName evidence="2">Uncharacterized protein</fullName>
    </submittedName>
</protein>